<feature type="transmembrane region" description="Helical" evidence="1">
    <location>
        <begin position="104"/>
        <end position="130"/>
    </location>
</feature>
<organism evidence="2 3">
    <name type="scientific">Arcicella aurantiaca</name>
    <dbReference type="NCBI Taxonomy" id="591202"/>
    <lineage>
        <taxon>Bacteria</taxon>
        <taxon>Pseudomonadati</taxon>
        <taxon>Bacteroidota</taxon>
        <taxon>Cytophagia</taxon>
        <taxon>Cytophagales</taxon>
        <taxon>Flectobacillaceae</taxon>
        <taxon>Arcicella</taxon>
    </lineage>
</organism>
<evidence type="ECO:0000313" key="3">
    <source>
        <dbReference type="Proteomes" id="UP000245489"/>
    </source>
</evidence>
<dbReference type="AlphaFoldDB" id="A0A316E940"/>
<feature type="transmembrane region" description="Helical" evidence="1">
    <location>
        <begin position="390"/>
        <end position="410"/>
    </location>
</feature>
<dbReference type="OrthoDB" id="9787129at2"/>
<dbReference type="InterPro" id="IPR003474">
    <property type="entry name" value="Glcn_transporter"/>
</dbReference>
<feature type="transmembrane region" description="Helical" evidence="1">
    <location>
        <begin position="6"/>
        <end position="23"/>
    </location>
</feature>
<dbReference type="EMBL" id="QGGO01000014">
    <property type="protein sequence ID" value="PWK25253.1"/>
    <property type="molecule type" value="Genomic_DNA"/>
</dbReference>
<dbReference type="GO" id="GO:0005886">
    <property type="term" value="C:plasma membrane"/>
    <property type="evidence" value="ECO:0007669"/>
    <property type="project" value="TreeGrafter"/>
</dbReference>
<comment type="caution">
    <text evidence="2">The sequence shown here is derived from an EMBL/GenBank/DDBJ whole genome shotgun (WGS) entry which is preliminary data.</text>
</comment>
<keyword evidence="1" id="KW-0812">Transmembrane</keyword>
<gene>
    <name evidence="2" type="ORF">LV89_02879</name>
</gene>
<sequence>MLSPLFVSILLVISILLIILLSSKYKFNTFFVLLIVSILVGLIANFSGEDVIKSLKTGFGHTLEKIGLLIILGTTLGVILDRTKATLSIANYILQKTGEKSAGLAITLIGFIIGLPIFCDSGFIVLSGLLHSLSKKVRNSHVFFTVCLAGALYAVHCLVPPHPGITAAAGQLNVELGQTMLLGTLLAIPSTVVVYFWAKFAGKKYNNLYEEQIETTDSIDYQLFEGSLPNPLHAFLPILFPIFLISLKSLVLLNATIFPEKMVSIIKFLGEPITALFIGILLALSLFKTFQKSEINHLLESAIEKSGPILAIIAVGGVFGEIIKMLDLGKVYGEIISELHLGIFIPFILTAIFKTAQGSSTVAIISSASIILPLLPSLGLDSEWGKQITLMAMGAGSMMVSHANDAYFWVVSRFANIGTELTLKSYTIMTILMGLATFISICILHYFHG</sequence>
<feature type="transmembrane region" description="Helical" evidence="1">
    <location>
        <begin position="359"/>
        <end position="378"/>
    </location>
</feature>
<evidence type="ECO:0000256" key="1">
    <source>
        <dbReference type="SAM" id="Phobius"/>
    </source>
</evidence>
<feature type="transmembrane region" description="Helical" evidence="1">
    <location>
        <begin position="66"/>
        <end position="83"/>
    </location>
</feature>
<evidence type="ECO:0000313" key="2">
    <source>
        <dbReference type="EMBL" id="PWK25253.1"/>
    </source>
</evidence>
<keyword evidence="1" id="KW-1133">Transmembrane helix</keyword>
<keyword evidence="3" id="KW-1185">Reference proteome</keyword>
<protein>
    <submittedName>
        <fullName evidence="2">GntP family gluconate:H+ symporter</fullName>
    </submittedName>
</protein>
<dbReference type="RefSeq" id="WP_109743590.1">
    <property type="nucleotide sequence ID" value="NZ_QGGO01000014.1"/>
</dbReference>
<dbReference type="GO" id="GO:0015128">
    <property type="term" value="F:gluconate transmembrane transporter activity"/>
    <property type="evidence" value="ECO:0007669"/>
    <property type="project" value="InterPro"/>
</dbReference>
<feature type="transmembrane region" description="Helical" evidence="1">
    <location>
        <begin position="180"/>
        <end position="198"/>
    </location>
</feature>
<feature type="transmembrane region" description="Helical" evidence="1">
    <location>
        <begin position="426"/>
        <end position="447"/>
    </location>
</feature>
<dbReference type="PANTHER" id="PTHR30354:SF11">
    <property type="entry name" value="PERMEASE"/>
    <property type="match status" value="1"/>
</dbReference>
<name>A0A316E940_9BACT</name>
<feature type="transmembrane region" description="Helical" evidence="1">
    <location>
        <begin position="234"/>
        <end position="253"/>
    </location>
</feature>
<feature type="transmembrane region" description="Helical" evidence="1">
    <location>
        <begin position="265"/>
        <end position="287"/>
    </location>
</feature>
<reference evidence="2 3" key="1">
    <citation type="submission" date="2018-05" db="EMBL/GenBank/DDBJ databases">
        <title>Genomic Encyclopedia of Archaeal and Bacterial Type Strains, Phase II (KMG-II): from individual species to whole genera.</title>
        <authorList>
            <person name="Goeker M."/>
        </authorList>
    </citation>
    <scope>NUCLEOTIDE SEQUENCE [LARGE SCALE GENOMIC DNA]</scope>
    <source>
        <strain evidence="2 3">DSM 22214</strain>
    </source>
</reference>
<feature type="transmembrane region" description="Helical" evidence="1">
    <location>
        <begin position="335"/>
        <end position="353"/>
    </location>
</feature>
<proteinExistence type="predicted"/>
<accession>A0A316E940</accession>
<feature type="transmembrane region" description="Helical" evidence="1">
    <location>
        <begin position="142"/>
        <end position="159"/>
    </location>
</feature>
<dbReference type="Pfam" id="PF02447">
    <property type="entry name" value="GntP_permease"/>
    <property type="match status" value="1"/>
</dbReference>
<dbReference type="Proteomes" id="UP000245489">
    <property type="component" value="Unassembled WGS sequence"/>
</dbReference>
<keyword evidence="1" id="KW-0472">Membrane</keyword>
<feature type="transmembrane region" description="Helical" evidence="1">
    <location>
        <begin position="30"/>
        <end position="46"/>
    </location>
</feature>
<dbReference type="PANTHER" id="PTHR30354">
    <property type="entry name" value="GNT FAMILY GLUCONATE TRANSPORTER"/>
    <property type="match status" value="1"/>
</dbReference>